<sequence>MFKYQIIIFLVLIIGKCLCENEFLLQIPQGTLRGVQKLNRKHGIFYSFQKIPYAKPPVNELRFKEPIPAENWEGILDATHDLPDCTQDDAADVAGQEDCLYLNVYTPHESLSYPIIEPEGQTSFITKNPLTIIREGTYNHVPLIVGHNDAEGMGFHFVPLDEDPFLLNPTELRLERDSEEAVALLQKIYDFYFNGTKPTLQNNELSLINVYTDIYFAYPSIRLALEHVKTAKSPIYLYRFSADTKLNVYKRNDQTIAHYPGAAHGDELGYLFRTFIHDRIVRKITPGSVEDKAIDRITKLWTNFAKYGNPTPADFNEFQWKPVTSDTLNYIDFGTVRTVPGVNSDVDRMNFWHNAYFDSNLFTSEPLLISTSILKRLLFGIILFSSIYYIFRFY</sequence>
<keyword evidence="2" id="KW-1185">Reference proteome</keyword>
<comment type="caution">
    <text evidence="1">The sequence shown here is derived from an EMBL/GenBank/DDBJ whole genome shotgun (WGS) entry which is preliminary data.</text>
</comment>
<accession>A0ACB9TPU3</accession>
<name>A0ACB9TPU3_HOLOL</name>
<dbReference type="EMBL" id="CM043016">
    <property type="protein sequence ID" value="KAI4468811.1"/>
    <property type="molecule type" value="Genomic_DNA"/>
</dbReference>
<organism evidence="1 2">
    <name type="scientific">Holotrichia oblita</name>
    <name type="common">Chafer beetle</name>
    <dbReference type="NCBI Taxonomy" id="644536"/>
    <lineage>
        <taxon>Eukaryota</taxon>
        <taxon>Metazoa</taxon>
        <taxon>Ecdysozoa</taxon>
        <taxon>Arthropoda</taxon>
        <taxon>Hexapoda</taxon>
        <taxon>Insecta</taxon>
        <taxon>Pterygota</taxon>
        <taxon>Neoptera</taxon>
        <taxon>Endopterygota</taxon>
        <taxon>Coleoptera</taxon>
        <taxon>Polyphaga</taxon>
        <taxon>Scarabaeiformia</taxon>
        <taxon>Scarabaeidae</taxon>
        <taxon>Melolonthinae</taxon>
        <taxon>Holotrichia</taxon>
    </lineage>
</organism>
<evidence type="ECO:0000313" key="2">
    <source>
        <dbReference type="Proteomes" id="UP001056778"/>
    </source>
</evidence>
<protein>
    <submittedName>
        <fullName evidence="1">Carboxylesterase</fullName>
    </submittedName>
</protein>
<proteinExistence type="predicted"/>
<gene>
    <name evidence="1" type="ORF">MML48_2g00003221</name>
</gene>
<reference evidence="1" key="1">
    <citation type="submission" date="2022-04" db="EMBL/GenBank/DDBJ databases">
        <title>Chromosome-scale genome assembly of Holotrichia oblita Faldermann.</title>
        <authorList>
            <person name="Rongchong L."/>
        </authorList>
    </citation>
    <scope>NUCLEOTIDE SEQUENCE</scope>
    <source>
        <strain evidence="1">81SQS9</strain>
    </source>
</reference>
<evidence type="ECO:0000313" key="1">
    <source>
        <dbReference type="EMBL" id="KAI4468811.1"/>
    </source>
</evidence>
<dbReference type="Proteomes" id="UP001056778">
    <property type="component" value="Chromosome 2"/>
</dbReference>